<reference evidence="1 2" key="1">
    <citation type="journal article" date="2023" name="Life. Sci Alliance">
        <title>Evolutionary insights into 3D genome organization and epigenetic landscape of Vigna mungo.</title>
        <authorList>
            <person name="Junaid A."/>
            <person name="Singh B."/>
            <person name="Bhatia S."/>
        </authorList>
    </citation>
    <scope>NUCLEOTIDE SEQUENCE [LARGE SCALE GENOMIC DNA]</scope>
    <source>
        <strain evidence="1">Urdbean</strain>
    </source>
</reference>
<keyword evidence="2" id="KW-1185">Reference proteome</keyword>
<evidence type="ECO:0000313" key="1">
    <source>
        <dbReference type="EMBL" id="WVZ05189.1"/>
    </source>
</evidence>
<accession>A0AAQ3N8J9</accession>
<dbReference type="AlphaFoldDB" id="A0AAQ3N8J9"/>
<organism evidence="1 2">
    <name type="scientific">Vigna mungo</name>
    <name type="common">Black gram</name>
    <name type="synonym">Phaseolus mungo</name>
    <dbReference type="NCBI Taxonomy" id="3915"/>
    <lineage>
        <taxon>Eukaryota</taxon>
        <taxon>Viridiplantae</taxon>
        <taxon>Streptophyta</taxon>
        <taxon>Embryophyta</taxon>
        <taxon>Tracheophyta</taxon>
        <taxon>Spermatophyta</taxon>
        <taxon>Magnoliopsida</taxon>
        <taxon>eudicotyledons</taxon>
        <taxon>Gunneridae</taxon>
        <taxon>Pentapetalae</taxon>
        <taxon>rosids</taxon>
        <taxon>fabids</taxon>
        <taxon>Fabales</taxon>
        <taxon>Fabaceae</taxon>
        <taxon>Papilionoideae</taxon>
        <taxon>50 kb inversion clade</taxon>
        <taxon>NPAAA clade</taxon>
        <taxon>indigoferoid/millettioid clade</taxon>
        <taxon>Phaseoleae</taxon>
        <taxon>Vigna</taxon>
    </lineage>
</organism>
<evidence type="ECO:0000313" key="2">
    <source>
        <dbReference type="Proteomes" id="UP001374535"/>
    </source>
</evidence>
<sequence length="127" mass="14142">MPIPMVHSSRLSSEGELLNDKDASSYRRIIGCLIYLTNTKLNITFFVNNHNQFVSSPTALHQHHVLRYPREVLAMESSSKATTPISSQLIMILTGPLVPNLENLSWVTPSTSTISSFLGNLKSSRPF</sequence>
<gene>
    <name evidence="1" type="ORF">V8G54_018535</name>
</gene>
<dbReference type="Proteomes" id="UP001374535">
    <property type="component" value="Chromosome 6"/>
</dbReference>
<feature type="non-terminal residue" evidence="1">
    <location>
        <position position="127"/>
    </location>
</feature>
<name>A0AAQ3N8J9_VIGMU</name>
<evidence type="ECO:0008006" key="3">
    <source>
        <dbReference type="Google" id="ProtNLM"/>
    </source>
</evidence>
<dbReference type="EMBL" id="CP144695">
    <property type="protein sequence ID" value="WVZ05189.1"/>
    <property type="molecule type" value="Genomic_DNA"/>
</dbReference>
<proteinExistence type="predicted"/>
<protein>
    <recommendedName>
        <fullName evidence="3">Mitochondrial protein</fullName>
    </recommendedName>
</protein>